<name>A0ABX8Z3Z2_9NEIS</name>
<organism evidence="2 3">
    <name type="scientific">Deefgea tanakiae</name>
    <dbReference type="NCBI Taxonomy" id="2865840"/>
    <lineage>
        <taxon>Bacteria</taxon>
        <taxon>Pseudomonadati</taxon>
        <taxon>Pseudomonadota</taxon>
        <taxon>Betaproteobacteria</taxon>
        <taxon>Neisseriales</taxon>
        <taxon>Chitinibacteraceae</taxon>
        <taxon>Deefgea</taxon>
    </lineage>
</organism>
<keyword evidence="3" id="KW-1185">Reference proteome</keyword>
<sequence length="83" mass="9261">MKKAATPFENNGLAATQDNLTNTSVSSQRLRVLQSLRQRQHSSVELRQSGYEIDTKLCPVLDGFNHPHTKVAIYTLLPEPKAV</sequence>
<reference evidence="2 3" key="1">
    <citation type="submission" date="2021-08" db="EMBL/GenBank/DDBJ databases">
        <title>complete genome sequencing of Deefgea sp. D25.</title>
        <authorList>
            <person name="Bae J.-W."/>
            <person name="Gim D.-H."/>
        </authorList>
    </citation>
    <scope>NUCLEOTIDE SEQUENCE [LARGE SCALE GENOMIC DNA]</scope>
    <source>
        <strain evidence="2 3">D25</strain>
    </source>
</reference>
<evidence type="ECO:0000313" key="3">
    <source>
        <dbReference type="Proteomes" id="UP000825679"/>
    </source>
</evidence>
<accession>A0ABX8Z3Z2</accession>
<proteinExistence type="predicted"/>
<gene>
    <name evidence="2" type="ORF">K4H28_13530</name>
</gene>
<evidence type="ECO:0000256" key="1">
    <source>
        <dbReference type="SAM" id="MobiDB-lite"/>
    </source>
</evidence>
<dbReference type="Proteomes" id="UP000825679">
    <property type="component" value="Chromosome"/>
</dbReference>
<dbReference type="EMBL" id="CP081150">
    <property type="protein sequence ID" value="QZA77293.1"/>
    <property type="molecule type" value="Genomic_DNA"/>
</dbReference>
<protein>
    <submittedName>
        <fullName evidence="2">Helix-turn-helix domain-containing protein</fullName>
    </submittedName>
</protein>
<feature type="region of interest" description="Disordered" evidence="1">
    <location>
        <begin position="1"/>
        <end position="21"/>
    </location>
</feature>
<dbReference type="RefSeq" id="WP_221005676.1">
    <property type="nucleotide sequence ID" value="NZ_CP081150.1"/>
</dbReference>
<evidence type="ECO:0000313" key="2">
    <source>
        <dbReference type="EMBL" id="QZA77293.1"/>
    </source>
</evidence>